<keyword evidence="8" id="KW-0804">Transcription</keyword>
<dbReference type="Pfam" id="PF00072">
    <property type="entry name" value="Response_reg"/>
    <property type="match status" value="1"/>
</dbReference>
<dbReference type="InterPro" id="IPR009057">
    <property type="entry name" value="Homeodomain-like_sf"/>
</dbReference>
<dbReference type="InterPro" id="IPR018060">
    <property type="entry name" value="HTH_AraC"/>
</dbReference>
<evidence type="ECO:0000256" key="1">
    <source>
        <dbReference type="ARBA" id="ARBA00004496"/>
    </source>
</evidence>
<dbReference type="EMBL" id="CP032364">
    <property type="protein sequence ID" value="AYA98485.1"/>
    <property type="molecule type" value="Genomic_DNA"/>
</dbReference>
<dbReference type="Pfam" id="PF12833">
    <property type="entry name" value="HTH_18"/>
    <property type="match status" value="1"/>
</dbReference>
<dbReference type="PANTHER" id="PTHR42713:SF3">
    <property type="entry name" value="TRANSCRIPTIONAL REGULATORY PROTEIN HPTR"/>
    <property type="match status" value="1"/>
</dbReference>
<dbReference type="Gene3D" id="1.10.10.60">
    <property type="entry name" value="Homeodomain-like"/>
    <property type="match status" value="2"/>
</dbReference>
<protein>
    <recommendedName>
        <fullName evidence="2">Stage 0 sporulation protein A homolog</fullName>
    </recommendedName>
</protein>
<dbReference type="InterPro" id="IPR020449">
    <property type="entry name" value="Tscrpt_reg_AraC-type_HTH"/>
</dbReference>
<dbReference type="Proteomes" id="UP000265562">
    <property type="component" value="Chromosome"/>
</dbReference>
<evidence type="ECO:0000256" key="9">
    <source>
        <dbReference type="ARBA" id="ARBA00024867"/>
    </source>
</evidence>
<evidence type="ECO:0000256" key="3">
    <source>
        <dbReference type="ARBA" id="ARBA00022490"/>
    </source>
</evidence>
<dbReference type="InterPro" id="IPR051552">
    <property type="entry name" value="HptR"/>
</dbReference>
<evidence type="ECO:0000256" key="2">
    <source>
        <dbReference type="ARBA" id="ARBA00018672"/>
    </source>
</evidence>
<dbReference type="Gene3D" id="3.40.50.2300">
    <property type="match status" value="1"/>
</dbReference>
<dbReference type="PANTHER" id="PTHR42713">
    <property type="entry name" value="HISTIDINE KINASE-RELATED"/>
    <property type="match status" value="1"/>
</dbReference>
<dbReference type="PROSITE" id="PS01124">
    <property type="entry name" value="HTH_ARAC_FAMILY_2"/>
    <property type="match status" value="1"/>
</dbReference>
<dbReference type="KEGG" id="lua:D4A81_00230"/>
<keyword evidence="11" id="KW-1185">Reference proteome</keyword>
<comment type="subcellular location">
    <subcellularLocation>
        <location evidence="1">Cytoplasm</location>
    </subcellularLocation>
</comment>
<reference evidence="10 11" key="1">
    <citation type="submission" date="2018-09" db="EMBL/GenBank/DDBJ databases">
        <title>Genome sequencing of Lachnoanaerobaculum umeaense DSM 23576.</title>
        <authorList>
            <person name="Kook J.-K."/>
            <person name="Park S.-N."/>
            <person name="Lim Y.K."/>
        </authorList>
    </citation>
    <scope>NUCLEOTIDE SEQUENCE [LARGE SCALE GENOMIC DNA]</scope>
    <source>
        <strain evidence="11">DSM 23576 \ CCUG 58757</strain>
    </source>
</reference>
<accession>A0A385PX40</accession>
<dbReference type="InterPro" id="IPR018062">
    <property type="entry name" value="HTH_AraC-typ_CS"/>
</dbReference>
<keyword evidence="6" id="KW-0805">Transcription regulation</keyword>
<evidence type="ECO:0000313" key="10">
    <source>
        <dbReference type="EMBL" id="AYA98485.1"/>
    </source>
</evidence>
<sequence>MKKVVLADDNYIVSEGINLNIDWNELNAEIVLIAKSGQEVLNYIIDNHVDLIITDIEMPNLNGISLSREAIKINPYIKIILISAYDKFEYAKQAVSIGVYDYIEKPIDYDFLYKKIKSSFEIIDREQRNLSIVKESRQLMITKFFQELLYFSTDKTLGYFDKYISYLELDISYSHFNIIKMEIESSSMLEENNGVLTFQTEILNISDVFLSKCKIFDNVYYIQDLNNLIFIIAQNSKTPAHFQYVIHNVISSFIDNYKSPILNINVGIGTIVDSISKLHVSYENACHALKYRFFYPNQSIFDAVEATGKEFSLLSTSDSDDDELIGLLCKKDNSSIEEWLKNFFDDLSTKYKNKNIMFIRIYSLLGKILRFLYEINIDTKDLEERVISVYSRFDTFHTYEQFLLWMRELCNLVCDKLNFSLKSYHEHTYELVDNYIKNNFEDNTLSLNDIAKYANMSPSYLSALYKKNNNQSISDTITSYRIDAAKEYLIKTNLSLKEISIKCGYANQYYFSTSFKKQLGISPSSYREKYSSL</sequence>
<dbReference type="GO" id="GO:0000160">
    <property type="term" value="P:phosphorelay signal transduction system"/>
    <property type="evidence" value="ECO:0007669"/>
    <property type="project" value="UniProtKB-KW"/>
</dbReference>
<dbReference type="SUPFAM" id="SSF46689">
    <property type="entry name" value="Homeodomain-like"/>
    <property type="match status" value="1"/>
</dbReference>
<dbReference type="InterPro" id="IPR001789">
    <property type="entry name" value="Sig_transdc_resp-reg_receiver"/>
</dbReference>
<comment type="function">
    <text evidence="9">May play the central regulatory role in sporulation. It may be an element of the effector pathway responsible for the activation of sporulation genes in response to nutritional stress. Spo0A may act in concert with spo0H (a sigma factor) to control the expression of some genes that are critical to the sporulation process.</text>
</comment>
<dbReference type="CDD" id="cd17536">
    <property type="entry name" value="REC_YesN-like"/>
    <property type="match status" value="1"/>
</dbReference>
<keyword evidence="7" id="KW-0238">DNA-binding</keyword>
<dbReference type="AlphaFoldDB" id="A0A385PX40"/>
<evidence type="ECO:0000256" key="4">
    <source>
        <dbReference type="ARBA" id="ARBA00022553"/>
    </source>
</evidence>
<evidence type="ECO:0000256" key="5">
    <source>
        <dbReference type="ARBA" id="ARBA00023012"/>
    </source>
</evidence>
<dbReference type="SMART" id="SM00448">
    <property type="entry name" value="REC"/>
    <property type="match status" value="1"/>
</dbReference>
<evidence type="ECO:0000256" key="7">
    <source>
        <dbReference type="ARBA" id="ARBA00023125"/>
    </source>
</evidence>
<dbReference type="GO" id="GO:0005737">
    <property type="term" value="C:cytoplasm"/>
    <property type="evidence" value="ECO:0007669"/>
    <property type="project" value="UniProtKB-SubCell"/>
</dbReference>
<dbReference type="PROSITE" id="PS50110">
    <property type="entry name" value="RESPONSE_REGULATORY"/>
    <property type="match status" value="1"/>
</dbReference>
<keyword evidence="3" id="KW-0963">Cytoplasm</keyword>
<name>A0A385PX40_9FIRM</name>
<dbReference type="SMART" id="SM00342">
    <property type="entry name" value="HTH_ARAC"/>
    <property type="match status" value="1"/>
</dbReference>
<dbReference type="GO" id="GO:0003700">
    <property type="term" value="F:DNA-binding transcription factor activity"/>
    <property type="evidence" value="ECO:0007669"/>
    <property type="project" value="InterPro"/>
</dbReference>
<dbReference type="PRINTS" id="PR00032">
    <property type="entry name" value="HTHARAC"/>
</dbReference>
<dbReference type="SUPFAM" id="SSF52172">
    <property type="entry name" value="CheY-like"/>
    <property type="match status" value="1"/>
</dbReference>
<keyword evidence="5" id="KW-0902">Two-component regulatory system</keyword>
<dbReference type="OrthoDB" id="9794370at2"/>
<dbReference type="PROSITE" id="PS00041">
    <property type="entry name" value="HTH_ARAC_FAMILY_1"/>
    <property type="match status" value="1"/>
</dbReference>
<evidence type="ECO:0000256" key="6">
    <source>
        <dbReference type="ARBA" id="ARBA00023015"/>
    </source>
</evidence>
<gene>
    <name evidence="10" type="ORF">D4A81_00230</name>
</gene>
<evidence type="ECO:0000256" key="8">
    <source>
        <dbReference type="ARBA" id="ARBA00023163"/>
    </source>
</evidence>
<keyword evidence="4" id="KW-0597">Phosphoprotein</keyword>
<dbReference type="GO" id="GO:0043565">
    <property type="term" value="F:sequence-specific DNA binding"/>
    <property type="evidence" value="ECO:0007669"/>
    <property type="project" value="InterPro"/>
</dbReference>
<proteinExistence type="predicted"/>
<organism evidence="10 11">
    <name type="scientific">Lachnoanaerobaculum umeaense</name>
    <dbReference type="NCBI Taxonomy" id="617123"/>
    <lineage>
        <taxon>Bacteria</taxon>
        <taxon>Bacillati</taxon>
        <taxon>Bacillota</taxon>
        <taxon>Clostridia</taxon>
        <taxon>Lachnospirales</taxon>
        <taxon>Lachnospiraceae</taxon>
        <taxon>Lachnoanaerobaculum</taxon>
    </lineage>
</organism>
<dbReference type="InterPro" id="IPR011006">
    <property type="entry name" value="CheY-like_superfamily"/>
</dbReference>
<evidence type="ECO:0000313" key="11">
    <source>
        <dbReference type="Proteomes" id="UP000265562"/>
    </source>
</evidence>
<dbReference type="RefSeq" id="WP_111525555.1">
    <property type="nucleotide sequence ID" value="NZ_CP032364.1"/>
</dbReference>